<protein>
    <submittedName>
        <fullName evidence="1">Uncharacterized protein</fullName>
    </submittedName>
</protein>
<accession>A0A6A5KKY9</accession>
<keyword evidence="2" id="KW-1185">Reference proteome</keyword>
<reference evidence="1" key="1">
    <citation type="submission" date="2020-01" db="EMBL/GenBank/DDBJ databases">
        <authorList>
            <consortium name="DOE Joint Genome Institute"/>
            <person name="Haridas S."/>
            <person name="Albert R."/>
            <person name="Binder M."/>
            <person name="Bloem J."/>
            <person name="Labutti K."/>
            <person name="Salamov A."/>
            <person name="Andreopoulos B."/>
            <person name="Baker S.E."/>
            <person name="Barry K."/>
            <person name="Bills G."/>
            <person name="Bluhm B.H."/>
            <person name="Cannon C."/>
            <person name="Castanera R."/>
            <person name="Culley D.E."/>
            <person name="Daum C."/>
            <person name="Ezra D."/>
            <person name="Gonzalez J.B."/>
            <person name="Henrissat B."/>
            <person name="Kuo A."/>
            <person name="Liang C."/>
            <person name="Lipzen A."/>
            <person name="Lutzoni F."/>
            <person name="Magnuson J."/>
            <person name="Mondo S."/>
            <person name="Nolan M."/>
            <person name="Ohm R."/>
            <person name="Pangilinan J."/>
            <person name="Park H.-J."/>
            <person name="Ramirez L."/>
            <person name="Alfaro M."/>
            <person name="Sun H."/>
            <person name="Tritt A."/>
            <person name="Yoshinaga Y."/>
            <person name="Zwiers L.-H."/>
            <person name="Turgeon B.G."/>
            <person name="Goodwin S.B."/>
            <person name="Spatafora J.W."/>
            <person name="Crous P.W."/>
            <person name="Grigoriev I.V."/>
        </authorList>
    </citation>
    <scope>NUCLEOTIDE SEQUENCE</scope>
    <source>
        <strain evidence="1">P77</strain>
    </source>
</reference>
<organism evidence="1 2">
    <name type="scientific">Decorospora gaudefroyi</name>
    <dbReference type="NCBI Taxonomy" id="184978"/>
    <lineage>
        <taxon>Eukaryota</taxon>
        <taxon>Fungi</taxon>
        <taxon>Dikarya</taxon>
        <taxon>Ascomycota</taxon>
        <taxon>Pezizomycotina</taxon>
        <taxon>Dothideomycetes</taxon>
        <taxon>Pleosporomycetidae</taxon>
        <taxon>Pleosporales</taxon>
        <taxon>Pleosporineae</taxon>
        <taxon>Pleosporaceae</taxon>
        <taxon>Decorospora</taxon>
    </lineage>
</organism>
<evidence type="ECO:0000313" key="1">
    <source>
        <dbReference type="EMBL" id="KAF1834133.1"/>
    </source>
</evidence>
<dbReference type="EMBL" id="ML975307">
    <property type="protein sequence ID" value="KAF1834133.1"/>
    <property type="molecule type" value="Genomic_DNA"/>
</dbReference>
<sequence length="184" mass="20187">MFYSVPNPKVGILIAFYTNTPNAIATGNGVDLVRYPPLALCHWSDVAFLQWASLSVEGVIPDLKFVARVSISNEHTIAVLQTVLSKLRKEQRAPENRLPTWPGINFPMETEEAKALLGTPNGAGIAWLLAQHKKELGHKTVETVRLWYSKYVGTPNLLFHLKNVEAPGLTDGPTKAASPFALTS</sequence>
<dbReference type="Proteomes" id="UP000800040">
    <property type="component" value="Unassembled WGS sequence"/>
</dbReference>
<gene>
    <name evidence="1" type="ORF">BDW02DRAFT_499116</name>
</gene>
<dbReference type="OrthoDB" id="5337308at2759"/>
<dbReference type="AlphaFoldDB" id="A0A6A5KKY9"/>
<name>A0A6A5KKY9_9PLEO</name>
<evidence type="ECO:0000313" key="2">
    <source>
        <dbReference type="Proteomes" id="UP000800040"/>
    </source>
</evidence>
<proteinExistence type="predicted"/>